<keyword evidence="6 9" id="KW-1133">Transmembrane helix</keyword>
<dbReference type="HAMAP" id="MF_00236">
    <property type="entry name" value="TatA_E"/>
    <property type="match status" value="1"/>
</dbReference>
<evidence type="ECO:0000313" key="10">
    <source>
        <dbReference type="EMBL" id="QOD58505.1"/>
    </source>
</evidence>
<feature type="transmembrane region" description="Helical" evidence="9">
    <location>
        <begin position="6"/>
        <end position="22"/>
    </location>
</feature>
<evidence type="ECO:0000256" key="2">
    <source>
        <dbReference type="ARBA" id="ARBA00022448"/>
    </source>
</evidence>
<evidence type="ECO:0000256" key="6">
    <source>
        <dbReference type="ARBA" id="ARBA00022989"/>
    </source>
</evidence>
<comment type="similarity">
    <text evidence="9">Belongs to the TatA/E family.</text>
</comment>
<keyword evidence="5 9" id="KW-0653">Protein transport</keyword>
<dbReference type="InterPro" id="IPR003369">
    <property type="entry name" value="TatA/B/E"/>
</dbReference>
<dbReference type="InterPro" id="IPR006312">
    <property type="entry name" value="TatA/E"/>
</dbReference>
<keyword evidence="4 9" id="KW-0812">Transmembrane</keyword>
<dbReference type="Pfam" id="PF02416">
    <property type="entry name" value="TatA_B_E"/>
    <property type="match status" value="1"/>
</dbReference>
<organism evidence="10 11">
    <name type="scientific">Photobacterium damsela subsp. piscicida</name>
    <name type="common">Pasteurella piscicida</name>
    <dbReference type="NCBI Taxonomy" id="38294"/>
    <lineage>
        <taxon>Bacteria</taxon>
        <taxon>Pseudomonadati</taxon>
        <taxon>Pseudomonadota</taxon>
        <taxon>Gammaproteobacteria</taxon>
        <taxon>Vibrionales</taxon>
        <taxon>Vibrionaceae</taxon>
        <taxon>Photobacterium</taxon>
    </lineage>
</organism>
<dbReference type="GO" id="GO:0033281">
    <property type="term" value="C:TAT protein transport complex"/>
    <property type="evidence" value="ECO:0007669"/>
    <property type="project" value="UniProtKB-UniRule"/>
</dbReference>
<dbReference type="GO" id="GO:0043953">
    <property type="term" value="P:protein transport by the Tat complex"/>
    <property type="evidence" value="ECO:0007669"/>
    <property type="project" value="UniProtKB-UniRule"/>
</dbReference>
<evidence type="ECO:0000256" key="9">
    <source>
        <dbReference type="HAMAP-Rule" id="MF_00236"/>
    </source>
</evidence>
<dbReference type="NCBIfam" id="TIGR01411">
    <property type="entry name" value="tatAE"/>
    <property type="match status" value="1"/>
</dbReference>
<evidence type="ECO:0000313" key="11">
    <source>
        <dbReference type="Proteomes" id="UP000516656"/>
    </source>
</evidence>
<evidence type="ECO:0000256" key="3">
    <source>
        <dbReference type="ARBA" id="ARBA00022475"/>
    </source>
</evidence>
<dbReference type="RefSeq" id="WP_044178349.1">
    <property type="nucleotide sequence ID" value="NZ_BDMQ01000002.1"/>
</dbReference>
<evidence type="ECO:0000256" key="7">
    <source>
        <dbReference type="ARBA" id="ARBA00023010"/>
    </source>
</evidence>
<dbReference type="Proteomes" id="UP000516656">
    <property type="component" value="Chromosome 2"/>
</dbReference>
<comment type="subunit">
    <text evidence="9">The Tat system comprises two distinct complexes: a TatABC complex, containing multiple copies of TatA, TatB and TatC subunits, and a separate TatA complex, containing only TatA subunits. Substrates initially bind to the TatABC complex, which probably triggers association of the separate TatA complex to form the active translocon.</text>
</comment>
<keyword evidence="2 9" id="KW-0813">Transport</keyword>
<keyword evidence="3 9" id="KW-1003">Cell membrane</keyword>
<dbReference type="PANTHER" id="PTHR42982">
    <property type="entry name" value="SEC-INDEPENDENT PROTEIN TRANSLOCASE PROTEIN TATA"/>
    <property type="match status" value="1"/>
</dbReference>
<evidence type="ECO:0000256" key="5">
    <source>
        <dbReference type="ARBA" id="ARBA00022927"/>
    </source>
</evidence>
<evidence type="ECO:0000256" key="4">
    <source>
        <dbReference type="ARBA" id="ARBA00022692"/>
    </source>
</evidence>
<dbReference type="AlphaFoldDB" id="A0A1Q9GVL1"/>
<dbReference type="Gene3D" id="1.20.5.3310">
    <property type="match status" value="1"/>
</dbReference>
<dbReference type="GO" id="GO:0008320">
    <property type="term" value="F:protein transmembrane transporter activity"/>
    <property type="evidence" value="ECO:0007669"/>
    <property type="project" value="UniProtKB-UniRule"/>
</dbReference>
<keyword evidence="7 9" id="KW-0811">Translocation</keyword>
<gene>
    <name evidence="9 10" type="primary">tatA</name>
    <name evidence="10" type="ORF">IC627_16810</name>
</gene>
<evidence type="ECO:0000256" key="8">
    <source>
        <dbReference type="ARBA" id="ARBA00023136"/>
    </source>
</evidence>
<comment type="function">
    <text evidence="9">Part of the twin-arginine translocation (Tat) system that transports large folded proteins containing a characteristic twin-arginine motif in their signal peptide across membranes. TatA could form the protein-conducting channel of the Tat system.</text>
</comment>
<accession>A0A1Q9GVL1</accession>
<sequence>MGGISVAQLLIIGVICVLVFGTKKSRTVGSDLGYALKSFQKAMRDDPEVTQATTVKNEETVQTQAKVENKID</sequence>
<evidence type="ECO:0000256" key="1">
    <source>
        <dbReference type="ARBA" id="ARBA00004162"/>
    </source>
</evidence>
<dbReference type="EMBL" id="CP061855">
    <property type="protein sequence ID" value="QOD58505.1"/>
    <property type="molecule type" value="Genomic_DNA"/>
</dbReference>
<comment type="subcellular location">
    <subcellularLocation>
        <location evidence="1 9">Cell membrane</location>
        <topology evidence="1 9">Single-pass membrane protein</topology>
    </subcellularLocation>
</comment>
<proteinExistence type="inferred from homology"/>
<keyword evidence="8 9" id="KW-0472">Membrane</keyword>
<protein>
    <recommendedName>
        <fullName evidence="9">Sec-independent protein translocase protein TatA</fullName>
    </recommendedName>
</protein>
<name>A0A1Q9GVL1_PHODP</name>
<reference evidence="10 11" key="1">
    <citation type="submission" date="2020-09" db="EMBL/GenBank/DDBJ databases">
        <title>Complete, closed and curated genome sequences of Photobacterium damselae subsp. piscicida isolates from Australia indicate localised evolution and additional plasmid-borne pathogenicity mechanisms.</title>
        <authorList>
            <person name="Baseggio L."/>
            <person name="Silayeva O."/>
            <person name="Buller N."/>
            <person name="Landos M."/>
            <person name="Engelstaedter J."/>
            <person name="Barnes A.C."/>
        </authorList>
    </citation>
    <scope>NUCLEOTIDE SEQUENCE [LARGE SCALE GENOMIC DNA]</scope>
    <source>
        <strain evidence="10 11">AS-16-0540-1</strain>
    </source>
</reference>
<dbReference type="PANTHER" id="PTHR42982:SF1">
    <property type="entry name" value="SEC-INDEPENDENT PROTEIN TRANSLOCASE PROTEIN TATA"/>
    <property type="match status" value="1"/>
</dbReference>